<dbReference type="InterPro" id="IPR009926">
    <property type="entry name" value="T3SS_YcgR_PilZN"/>
</dbReference>
<dbReference type="GO" id="GO:0035438">
    <property type="term" value="F:cyclic-di-GMP binding"/>
    <property type="evidence" value="ECO:0007669"/>
    <property type="project" value="InterPro"/>
</dbReference>
<dbReference type="SUPFAM" id="SSF141371">
    <property type="entry name" value="PilZ domain-like"/>
    <property type="match status" value="2"/>
</dbReference>
<dbReference type="EMBL" id="BARS01008703">
    <property type="protein sequence ID" value="GAF82615.1"/>
    <property type="molecule type" value="Genomic_DNA"/>
</dbReference>
<sequence>MGVEDIDYVTAGKRIFIELGTQLQIEFEGVAARLKTTLVGMEPDEYLIIKTPRAALFGGIKSKLFRGSQIVVRYLYKGTVFGFQSKLLEPIFTPKQLLLVEYPKIIEHYDLRSHERIDCFLPANIKIKDKERQGTILDITEKGCRYLIKALKGEKFPSVQVDEQITLMCQFPGIEDEHVVSGKVRNIGREEQETVLGIEFHEITPEVQKIIAHYISTAKEFS</sequence>
<evidence type="ECO:0008006" key="6">
    <source>
        <dbReference type="Google" id="ProtNLM"/>
    </source>
</evidence>
<protein>
    <recommendedName>
        <fullName evidence="6">PilZ domain-containing protein</fullName>
    </recommendedName>
</protein>
<dbReference type="AlphaFoldDB" id="X0U2D1"/>
<evidence type="ECO:0000259" key="4">
    <source>
        <dbReference type="Pfam" id="PF12945"/>
    </source>
</evidence>
<feature type="domain" description="Type III secretion system flagellar brake protein YcgR PilZN" evidence="4">
    <location>
        <begin position="19"/>
        <end position="103"/>
    </location>
</feature>
<evidence type="ECO:0000256" key="1">
    <source>
        <dbReference type="ARBA" id="ARBA00022741"/>
    </source>
</evidence>
<organism evidence="5">
    <name type="scientific">marine sediment metagenome</name>
    <dbReference type="NCBI Taxonomy" id="412755"/>
    <lineage>
        <taxon>unclassified sequences</taxon>
        <taxon>metagenomes</taxon>
        <taxon>ecological metagenomes</taxon>
    </lineage>
</organism>
<dbReference type="Gene3D" id="2.40.10.220">
    <property type="entry name" value="predicted glycosyltransferase like domains"/>
    <property type="match status" value="1"/>
</dbReference>
<evidence type="ECO:0000256" key="2">
    <source>
        <dbReference type="ARBA" id="ARBA00023143"/>
    </source>
</evidence>
<dbReference type="Gene3D" id="2.30.110.10">
    <property type="entry name" value="Electron Transport, Fmn-binding Protein, Chain A"/>
    <property type="match status" value="1"/>
</dbReference>
<dbReference type="InterPro" id="IPR012349">
    <property type="entry name" value="Split_barrel_FMN-bd"/>
</dbReference>
<dbReference type="Pfam" id="PF12945">
    <property type="entry name" value="PilZNR"/>
    <property type="match status" value="1"/>
</dbReference>
<gene>
    <name evidence="5" type="ORF">S01H1_16531</name>
</gene>
<dbReference type="InterPro" id="IPR009875">
    <property type="entry name" value="PilZ_domain"/>
</dbReference>
<proteinExistence type="predicted"/>
<keyword evidence="1" id="KW-0547">Nucleotide-binding</keyword>
<accession>X0U2D1</accession>
<name>X0U2D1_9ZZZZ</name>
<evidence type="ECO:0000259" key="3">
    <source>
        <dbReference type="Pfam" id="PF07238"/>
    </source>
</evidence>
<comment type="caution">
    <text evidence="5">The sequence shown here is derived from an EMBL/GenBank/DDBJ whole genome shotgun (WGS) entry which is preliminary data.</text>
</comment>
<feature type="domain" description="PilZ" evidence="3">
    <location>
        <begin position="111"/>
        <end position="215"/>
    </location>
</feature>
<reference evidence="5" key="1">
    <citation type="journal article" date="2014" name="Front. Microbiol.">
        <title>High frequency of phylogenetically diverse reductive dehalogenase-homologous genes in deep subseafloor sedimentary metagenomes.</title>
        <authorList>
            <person name="Kawai M."/>
            <person name="Futagami T."/>
            <person name="Toyoda A."/>
            <person name="Takaki Y."/>
            <person name="Nishi S."/>
            <person name="Hori S."/>
            <person name="Arai W."/>
            <person name="Tsubouchi T."/>
            <person name="Morono Y."/>
            <person name="Uchiyama I."/>
            <person name="Ito T."/>
            <person name="Fujiyama A."/>
            <person name="Inagaki F."/>
            <person name="Takami H."/>
        </authorList>
    </citation>
    <scope>NUCLEOTIDE SEQUENCE</scope>
    <source>
        <strain evidence="5">Expedition CK06-06</strain>
    </source>
</reference>
<evidence type="ECO:0000313" key="5">
    <source>
        <dbReference type="EMBL" id="GAF82615.1"/>
    </source>
</evidence>
<dbReference type="Pfam" id="PF07238">
    <property type="entry name" value="PilZ"/>
    <property type="match status" value="1"/>
</dbReference>
<keyword evidence="2" id="KW-0975">Bacterial flagellum</keyword>